<reference evidence="7" key="1">
    <citation type="submission" date="2023-06" db="EMBL/GenBank/DDBJ databases">
        <authorList>
            <person name="Kurt Z."/>
        </authorList>
    </citation>
    <scope>NUCLEOTIDE SEQUENCE</scope>
</reference>
<keyword evidence="4 5" id="KW-0539">Nucleus</keyword>
<evidence type="ECO:0000313" key="10">
    <source>
        <dbReference type="EMBL" id="CAL6004172.1"/>
    </source>
</evidence>
<accession>A0AA86PMH6</accession>
<dbReference type="GO" id="GO:0005634">
    <property type="term" value="C:nucleus"/>
    <property type="evidence" value="ECO:0007669"/>
    <property type="project" value="UniProtKB-SubCell"/>
</dbReference>
<comment type="function">
    <text evidence="5">Involved in ribosomal large subunit assembly.</text>
</comment>
<dbReference type="AlphaFoldDB" id="A0AA86PMH6"/>
<dbReference type="Pfam" id="PF04939">
    <property type="entry name" value="RRS1"/>
    <property type="match status" value="1"/>
</dbReference>
<evidence type="ECO:0000256" key="3">
    <source>
        <dbReference type="ARBA" id="ARBA00022517"/>
    </source>
</evidence>
<feature type="compositionally biased region" description="Basic and acidic residues" evidence="6">
    <location>
        <begin position="155"/>
        <end position="168"/>
    </location>
</feature>
<feature type="compositionally biased region" description="Basic residues" evidence="6">
    <location>
        <begin position="169"/>
        <end position="180"/>
    </location>
</feature>
<evidence type="ECO:0000313" key="8">
    <source>
        <dbReference type="EMBL" id="CAL5978688.1"/>
    </source>
</evidence>
<dbReference type="EMBL" id="CAXDID020000025">
    <property type="protein sequence ID" value="CAL5990325.1"/>
    <property type="molecule type" value="Genomic_DNA"/>
</dbReference>
<evidence type="ECO:0000313" key="11">
    <source>
        <dbReference type="Proteomes" id="UP001642409"/>
    </source>
</evidence>
<gene>
    <name evidence="9" type="ORF">HINF_LOCUS11286</name>
    <name evidence="10" type="ORF">HINF_LOCUS18759</name>
    <name evidence="7" type="ORF">HINF_LOCUS25795</name>
    <name evidence="8" type="ORF">HINF_LOCUS4906</name>
</gene>
<evidence type="ECO:0000256" key="4">
    <source>
        <dbReference type="ARBA" id="ARBA00023242"/>
    </source>
</evidence>
<feature type="region of interest" description="Disordered" evidence="6">
    <location>
        <begin position="84"/>
        <end position="180"/>
    </location>
</feature>
<evidence type="ECO:0000256" key="5">
    <source>
        <dbReference type="RuleBase" id="RU364132"/>
    </source>
</evidence>
<evidence type="ECO:0000313" key="7">
    <source>
        <dbReference type="EMBL" id="CAI9938150.1"/>
    </source>
</evidence>
<dbReference type="GO" id="GO:0042254">
    <property type="term" value="P:ribosome biogenesis"/>
    <property type="evidence" value="ECO:0007669"/>
    <property type="project" value="UniProtKB-KW"/>
</dbReference>
<keyword evidence="11" id="KW-1185">Reference proteome</keyword>
<evidence type="ECO:0000256" key="2">
    <source>
        <dbReference type="ARBA" id="ARBA00010077"/>
    </source>
</evidence>
<evidence type="ECO:0000313" key="9">
    <source>
        <dbReference type="EMBL" id="CAL5990325.1"/>
    </source>
</evidence>
<dbReference type="EMBL" id="CAXDID020000009">
    <property type="protein sequence ID" value="CAL5978688.1"/>
    <property type="molecule type" value="Genomic_DNA"/>
</dbReference>
<name>A0AA86PMH6_9EUKA</name>
<comment type="caution">
    <text evidence="7">The sequence shown here is derived from an EMBL/GenBank/DDBJ whole genome shotgun (WGS) entry which is preliminary data.</text>
</comment>
<protein>
    <recommendedName>
        <fullName evidence="5">Ribosome biogenesis regulatory protein</fullName>
    </recommendedName>
</protein>
<evidence type="ECO:0000256" key="1">
    <source>
        <dbReference type="ARBA" id="ARBA00004123"/>
    </source>
</evidence>
<dbReference type="EMBL" id="CATOUU010000654">
    <property type="protein sequence ID" value="CAI9938150.1"/>
    <property type="molecule type" value="Genomic_DNA"/>
</dbReference>
<feature type="compositionally biased region" description="Basic and acidic residues" evidence="6">
    <location>
        <begin position="112"/>
        <end position="122"/>
    </location>
</feature>
<sequence>MNDLYYLTALNFDPIPEETINSEFNLMQYTSNNLKSLFEEFAQLKSTQNQDGWIYDLPKPIGSLPREKSLPKPKPQTKWEKFAAEKGIQKRKKDRLTYDEQTGKYKPRNWRKNNDDPIRDAKPGVADPFLKEAEAKKQNLAKQKKHQLGNIQYQEKSKLRAAREEKLAQQKRKNFKGGRK</sequence>
<organism evidence="7">
    <name type="scientific">Hexamita inflata</name>
    <dbReference type="NCBI Taxonomy" id="28002"/>
    <lineage>
        <taxon>Eukaryota</taxon>
        <taxon>Metamonada</taxon>
        <taxon>Diplomonadida</taxon>
        <taxon>Hexamitidae</taxon>
        <taxon>Hexamitinae</taxon>
        <taxon>Hexamita</taxon>
    </lineage>
</organism>
<reference evidence="8 11" key="2">
    <citation type="submission" date="2024-07" db="EMBL/GenBank/DDBJ databases">
        <authorList>
            <person name="Akdeniz Z."/>
        </authorList>
    </citation>
    <scope>NUCLEOTIDE SEQUENCE [LARGE SCALE GENOMIC DNA]</scope>
</reference>
<dbReference type="InterPro" id="IPR007023">
    <property type="entry name" value="Ribosom_reg"/>
</dbReference>
<evidence type="ECO:0000256" key="6">
    <source>
        <dbReference type="SAM" id="MobiDB-lite"/>
    </source>
</evidence>
<dbReference type="EMBL" id="CAXDID020000048">
    <property type="protein sequence ID" value="CAL6004172.1"/>
    <property type="molecule type" value="Genomic_DNA"/>
</dbReference>
<comment type="similarity">
    <text evidence="2 5">Belongs to the RRS1 family.</text>
</comment>
<proteinExistence type="inferred from homology"/>
<keyword evidence="3 5" id="KW-0690">Ribosome biogenesis</keyword>
<comment type="subcellular location">
    <subcellularLocation>
        <location evidence="1 5">Nucleus</location>
    </subcellularLocation>
</comment>
<dbReference type="Proteomes" id="UP001642409">
    <property type="component" value="Unassembled WGS sequence"/>
</dbReference>